<evidence type="ECO:0000256" key="1">
    <source>
        <dbReference type="SAM" id="Phobius"/>
    </source>
</evidence>
<keyword evidence="1" id="KW-0812">Transmembrane</keyword>
<dbReference type="EMBL" id="BK032701">
    <property type="protein sequence ID" value="DAF55853.1"/>
    <property type="molecule type" value="Genomic_DNA"/>
</dbReference>
<feature type="transmembrane region" description="Helical" evidence="1">
    <location>
        <begin position="147"/>
        <end position="165"/>
    </location>
</feature>
<keyword evidence="1" id="KW-1133">Transmembrane helix</keyword>
<protein>
    <submittedName>
        <fullName evidence="2">Outer membrane protein assembly factor</fullName>
    </submittedName>
</protein>
<accession>A0A8S5SXR4</accession>
<dbReference type="PROSITE" id="PS51257">
    <property type="entry name" value="PROKAR_LIPOPROTEIN"/>
    <property type="match status" value="1"/>
</dbReference>
<keyword evidence="1" id="KW-0472">Membrane</keyword>
<evidence type="ECO:0000313" key="2">
    <source>
        <dbReference type="EMBL" id="DAF55853.1"/>
    </source>
</evidence>
<proteinExistence type="predicted"/>
<organism evidence="2">
    <name type="scientific">Siphoviridae sp. ctDIL13</name>
    <dbReference type="NCBI Taxonomy" id="2827811"/>
    <lineage>
        <taxon>Viruses</taxon>
        <taxon>Duplodnaviria</taxon>
        <taxon>Heunggongvirae</taxon>
        <taxon>Uroviricota</taxon>
        <taxon>Caudoviricetes</taxon>
    </lineage>
</organism>
<name>A0A8S5SXR4_9CAUD</name>
<reference evidence="2" key="1">
    <citation type="journal article" date="2021" name="Proc. Natl. Acad. Sci. U.S.A.">
        <title>A Catalog of Tens of Thousands of Viruses from Human Metagenomes Reveals Hidden Associations with Chronic Diseases.</title>
        <authorList>
            <person name="Tisza M.J."/>
            <person name="Buck C.B."/>
        </authorList>
    </citation>
    <scope>NUCLEOTIDE SEQUENCE</scope>
    <source>
        <strain evidence="2">CtDIL13</strain>
    </source>
</reference>
<sequence length="168" mass="19194">MKTFKVLLAVILTAFLFSACSHKVYVPVESISTDTLHVVSYDTIRVTERLTPVSLALPEYHQERATKDSVSVLENALYRSTARIHNGVLTHILESLPGAEIKGLTTVHDTTHITIHDKDHKQYKEKPKIVYKEKELSWIQKRAMETGFLAFGILMMLALCFVIRWKLK</sequence>